<dbReference type="Pfam" id="PF02889">
    <property type="entry name" value="Sec63"/>
    <property type="match status" value="1"/>
</dbReference>
<dbReference type="Pfam" id="PF23445">
    <property type="entry name" value="WHD_SNRNP200"/>
    <property type="match status" value="1"/>
</dbReference>
<dbReference type="InterPro" id="IPR001650">
    <property type="entry name" value="Helicase_C-like"/>
</dbReference>
<dbReference type="InterPro" id="IPR027417">
    <property type="entry name" value="P-loop_NTPase"/>
</dbReference>
<dbReference type="InParanoid" id="J9DKK5"/>
<dbReference type="SUPFAM" id="SSF52540">
    <property type="entry name" value="P-loop containing nucleoside triphosphate hydrolases"/>
    <property type="match status" value="1"/>
</dbReference>
<organism evidence="8 9">
    <name type="scientific">Edhazardia aedis (strain USNM 41457)</name>
    <name type="common">Microsporidian parasite</name>
    <dbReference type="NCBI Taxonomy" id="1003232"/>
    <lineage>
        <taxon>Eukaryota</taxon>
        <taxon>Fungi</taxon>
        <taxon>Fungi incertae sedis</taxon>
        <taxon>Microsporidia</taxon>
        <taxon>Edhazardia</taxon>
    </lineage>
</organism>
<evidence type="ECO:0000259" key="6">
    <source>
        <dbReference type="PROSITE" id="PS51192"/>
    </source>
</evidence>
<dbReference type="GO" id="GO:0004386">
    <property type="term" value="F:helicase activity"/>
    <property type="evidence" value="ECO:0007669"/>
    <property type="project" value="UniProtKB-KW"/>
</dbReference>
<dbReference type="PANTHER" id="PTHR47961">
    <property type="entry name" value="DNA POLYMERASE THETA, PUTATIVE (AFU_ORTHOLOGUE AFUA_1G05260)-RELATED"/>
    <property type="match status" value="1"/>
</dbReference>
<dbReference type="SMART" id="SM00487">
    <property type="entry name" value="DEXDc"/>
    <property type="match status" value="1"/>
</dbReference>
<dbReference type="GO" id="GO:0016787">
    <property type="term" value="F:hydrolase activity"/>
    <property type="evidence" value="ECO:0007669"/>
    <property type="project" value="UniProtKB-KW"/>
</dbReference>
<dbReference type="Gene3D" id="1.10.10.10">
    <property type="entry name" value="Winged helix-like DNA-binding domain superfamily/Winged helix DNA-binding domain"/>
    <property type="match status" value="1"/>
</dbReference>
<feature type="domain" description="Helicase C-terminal" evidence="7">
    <location>
        <begin position="651"/>
        <end position="815"/>
    </location>
</feature>
<feature type="region of interest" description="Disordered" evidence="5">
    <location>
        <begin position="112"/>
        <end position="147"/>
    </location>
</feature>
<dbReference type="FunFam" id="1.10.10.10:FF:000024">
    <property type="entry name" value="U5 small nuclear ribonucleoprotein helicase"/>
    <property type="match status" value="1"/>
</dbReference>
<evidence type="ECO:0000313" key="8">
    <source>
        <dbReference type="EMBL" id="EJW01922.1"/>
    </source>
</evidence>
<evidence type="ECO:0000256" key="5">
    <source>
        <dbReference type="SAM" id="MobiDB-lite"/>
    </source>
</evidence>
<evidence type="ECO:0000256" key="4">
    <source>
        <dbReference type="ARBA" id="ARBA00022840"/>
    </source>
</evidence>
<evidence type="ECO:0000256" key="2">
    <source>
        <dbReference type="ARBA" id="ARBA00022801"/>
    </source>
</evidence>
<reference evidence="9" key="2">
    <citation type="submission" date="2015-07" db="EMBL/GenBank/DDBJ databases">
        <title>Contrasting host-pathogen interactions and genome evolution in two generalist and specialist microsporidian pathogens of mosquitoes.</title>
        <authorList>
            <consortium name="The Broad Institute Genomics Platform"/>
            <consortium name="The Broad Institute Genome Sequencing Center for Infectious Disease"/>
            <person name="Cuomo C.A."/>
            <person name="Sanscrainte N.D."/>
            <person name="Goldberg J.M."/>
            <person name="Heiman D."/>
            <person name="Young S."/>
            <person name="Zeng Q."/>
            <person name="Becnel J.J."/>
            <person name="Birren B.W."/>
        </authorList>
    </citation>
    <scope>NUCLEOTIDE SEQUENCE [LARGE SCALE GENOMIC DNA]</scope>
    <source>
        <strain evidence="9">USNM 41457</strain>
    </source>
</reference>
<dbReference type="OrthoDB" id="5575at2759"/>
<dbReference type="SUPFAM" id="SSF158702">
    <property type="entry name" value="Sec63 N-terminal domain-like"/>
    <property type="match status" value="1"/>
</dbReference>
<gene>
    <name evidence="8" type="ORF">EDEG_03611</name>
</gene>
<evidence type="ECO:0000256" key="3">
    <source>
        <dbReference type="ARBA" id="ARBA00022806"/>
    </source>
</evidence>
<keyword evidence="4" id="KW-0067">ATP-binding</keyword>
<keyword evidence="3" id="KW-0347">Helicase</keyword>
<feature type="compositionally biased region" description="Basic and acidic residues" evidence="5">
    <location>
        <begin position="125"/>
        <end position="147"/>
    </location>
</feature>
<evidence type="ECO:0000256" key="1">
    <source>
        <dbReference type="ARBA" id="ARBA00022741"/>
    </source>
</evidence>
<dbReference type="VEuPathDB" id="MicrosporidiaDB:EDEG_03611"/>
<dbReference type="InterPro" id="IPR036388">
    <property type="entry name" value="WH-like_DNA-bd_sf"/>
</dbReference>
<dbReference type="GO" id="GO:0003676">
    <property type="term" value="F:nucleic acid binding"/>
    <property type="evidence" value="ECO:0007669"/>
    <property type="project" value="InterPro"/>
</dbReference>
<evidence type="ECO:0000259" key="7">
    <source>
        <dbReference type="PROSITE" id="PS51194"/>
    </source>
</evidence>
<keyword evidence="9" id="KW-1185">Reference proteome</keyword>
<reference evidence="8 9" key="1">
    <citation type="submission" date="2011-08" db="EMBL/GenBank/DDBJ databases">
        <authorList>
            <person name="Liu Z.J."/>
            <person name="Shi F.L."/>
            <person name="Lu J.Q."/>
            <person name="Li M."/>
            <person name="Wang Z.L."/>
        </authorList>
    </citation>
    <scope>NUCLEOTIDE SEQUENCE [LARGE SCALE GENOMIC DNA]</scope>
    <source>
        <strain evidence="8 9">USNM 41457</strain>
    </source>
</reference>
<protein>
    <submittedName>
        <fullName evidence="8">Uncharacterized protein</fullName>
    </submittedName>
</protein>
<sequence>MNEILQRFSQLLGISIIELETILDNIFERSDYENELINLFGYDNISDIGQIIQEYKVKKRCAAFQSDKDAELLEILRSQNLQFEKSDNSDNFCSIFKRKNKRLIGCVSESSKNARLPSGTAKPTNPEKTEDFIKKNRKDEKSKDKTSDTKNLTKKIDIYSKEKSELFKGEENDRLCKKDKKCDKYTLFAENHSSKIKSHIIDNNDYVEIKIPASNKKPEIDLLSTDLLNRSHQKYFAYTHFNPVQSVVFETAYKSEKNFLVSAPTGCGKTDIAILTILRALNKDGKIVLIVPMKALATEITAKLNQKFENTYKVLEYTGDTNSSTIELQQAKILISTPEKFDVSTRKLQNQFLVSLLIIDEIHLLDDSRGSVIETIVCRMFRDIELKQKIVRVVGLSATLPNFKDVGGFIRAEKVFHFGMEYRPVKLDMSLIGIKEREFEMFEDDYMEKISNFGKNKEFSLCDLLKATKKSGDGNLDETESEGTQDDCEEGEIWDKNISNRKGIKKKTSKNCQERAEKKFITEANENFCDAWCVDDREIVQFPQNTHKKCIVLDASEIDRKMSQKIEASKSNELTVVKNLHQNKDFRDKKINHGLEKKHVNKPKGKNAIESKEHGRYERKSYGRYRKYDKNTLTVFSNPKPRSQKQIFNERLNAILLEKLESLFAQNNQCLIFVTSRRETSSFAKYLLSKFPTKSFGIHHAGLPRAERLKSEESFKDGKINALVTTSTLAWGVNLPARCVIIKNTEFYSNETGCFTDMSILDVLQIFGRAGRPQFDSIGEAVLITQCQKLQKYFQALKQNRFIESKLLVHVVDILNAEIYLGTITCLSDALMWIKSTFLFVRMVKAPILYGFSKEEIEKGQIDKVLTEYIMLGVKRLAEYKLIEIKFRKTEETNGKDKKNQDILYNNVGSSIFAVDDYKSEFLDNDIASYHQTDTQTSHIPWLNKELLVFESTPVGRIASHYYLLHETVNLWLFKMDFVYDEESLIEMLFDSNEFSQLFVRDAEIPVLNMLITDLNLRKTLKNLSSNNGACSDLLTAKDKMKILWYAYKENNALQNFSLLCDQKFIIENLERIVLALMEFLLFFEKLELYEIACKVDKFISKIDRSSETETEFTSLGEYTFVESLNYYQNIYVLRTVRKKIKPNKNSIYNKSQISTVNNTGINLSEKIVADKNFENKELGLKSENKDSEYYFDDVKTLIGVKKNLYLFVKLQEGDKMHSENMNFTEKKLSHIEKFTQFGVHVCDEINWTYSSHKSSCSHFNILYKNDIFEKVPSINEKDYNLSSNFEKMKVNQKINNDFTDYNMTFNVSSSLHYEENANEAVDLHLKKSILQKKEKILTDDILLMKKYPDIFININDDLSPNHYNIYLTIHPKVKFIEIDDVFHSERLKLMTRKILELIGKTNLLIITHSNEDMETTKNDLNTILSLKEYFFELERVKHGKIRKFTGELVTTYDVAMEQLDIIGDCTVVLKGMHGTYFNNLVDIVKIIGNRPCIIYETKSTIKYYEHVLNV</sequence>
<proteinExistence type="predicted"/>
<dbReference type="SMART" id="SM00973">
    <property type="entry name" value="Sec63"/>
    <property type="match status" value="1"/>
</dbReference>
<dbReference type="Pfam" id="PF00270">
    <property type="entry name" value="DEAD"/>
    <property type="match status" value="1"/>
</dbReference>
<dbReference type="Gene3D" id="3.40.50.300">
    <property type="entry name" value="P-loop containing nucleotide triphosphate hydrolases"/>
    <property type="match status" value="2"/>
</dbReference>
<dbReference type="HOGENOM" id="CLU_004167_0_0_1"/>
<dbReference type="PROSITE" id="PS51194">
    <property type="entry name" value="HELICASE_CTER"/>
    <property type="match status" value="1"/>
</dbReference>
<comment type="caution">
    <text evidence="8">The sequence shown here is derived from an EMBL/GenBank/DDBJ whole genome shotgun (WGS) entry which is preliminary data.</text>
</comment>
<dbReference type="GO" id="GO:0005524">
    <property type="term" value="F:ATP binding"/>
    <property type="evidence" value="ECO:0007669"/>
    <property type="project" value="UniProtKB-KW"/>
</dbReference>
<dbReference type="Gene3D" id="1.10.3380.10">
    <property type="entry name" value="Sec63 N-terminal domain-like domain"/>
    <property type="match status" value="1"/>
</dbReference>
<dbReference type="STRING" id="1003232.J9DKK5"/>
<dbReference type="CDD" id="cd18795">
    <property type="entry name" value="SF2_C_Ski2"/>
    <property type="match status" value="1"/>
</dbReference>
<dbReference type="InterPro" id="IPR011545">
    <property type="entry name" value="DEAD/DEAH_box_helicase_dom"/>
</dbReference>
<keyword evidence="2" id="KW-0378">Hydrolase</keyword>
<dbReference type="PANTHER" id="PTHR47961:SF4">
    <property type="entry name" value="ACTIVATING SIGNAL COINTEGRATOR 1 COMPLEX SUBUNIT 3"/>
    <property type="match status" value="1"/>
</dbReference>
<dbReference type="PROSITE" id="PS51192">
    <property type="entry name" value="HELICASE_ATP_BIND_1"/>
    <property type="match status" value="1"/>
</dbReference>
<name>J9DKK5_EDHAE</name>
<feature type="domain" description="Helicase ATP-binding" evidence="6">
    <location>
        <begin position="250"/>
        <end position="418"/>
    </location>
</feature>
<dbReference type="GO" id="GO:0005634">
    <property type="term" value="C:nucleus"/>
    <property type="evidence" value="ECO:0007669"/>
    <property type="project" value="TreeGrafter"/>
</dbReference>
<keyword evidence="1" id="KW-0547">Nucleotide-binding</keyword>
<dbReference type="InterPro" id="IPR004179">
    <property type="entry name" value="Sec63-dom"/>
</dbReference>
<dbReference type="EMBL" id="AFBI03000103">
    <property type="protein sequence ID" value="EJW01922.1"/>
    <property type="molecule type" value="Genomic_DNA"/>
</dbReference>
<dbReference type="InterPro" id="IPR014001">
    <property type="entry name" value="Helicase_ATP-bd"/>
</dbReference>
<dbReference type="InterPro" id="IPR057842">
    <property type="entry name" value="WH_MER3"/>
</dbReference>
<dbReference type="InterPro" id="IPR050474">
    <property type="entry name" value="Hel308_SKI2-like"/>
</dbReference>
<dbReference type="SMART" id="SM00490">
    <property type="entry name" value="HELICc"/>
    <property type="match status" value="1"/>
</dbReference>
<dbReference type="Proteomes" id="UP000003163">
    <property type="component" value="Unassembled WGS sequence"/>
</dbReference>
<dbReference type="Pfam" id="PF00271">
    <property type="entry name" value="Helicase_C"/>
    <property type="match status" value="1"/>
</dbReference>
<accession>J9DKK5</accession>
<evidence type="ECO:0000313" key="9">
    <source>
        <dbReference type="Proteomes" id="UP000003163"/>
    </source>
</evidence>